<dbReference type="STRING" id="732.ADJ80_08585"/>
<keyword evidence="8 10" id="KW-0120">Carbon dioxide fixation</keyword>
<dbReference type="FunFam" id="1.20.1440.90:FF:000002">
    <property type="entry name" value="Phosphoenolpyruvate carboxylase"/>
    <property type="match status" value="1"/>
</dbReference>
<dbReference type="PANTHER" id="PTHR30523:SF6">
    <property type="entry name" value="PHOSPHOENOLPYRUVATE CARBOXYLASE"/>
    <property type="match status" value="1"/>
</dbReference>
<dbReference type="PRINTS" id="PR00150">
    <property type="entry name" value="PEPCARBXLASE"/>
</dbReference>
<dbReference type="GeneID" id="49636091"/>
<dbReference type="NCBIfam" id="NF000584">
    <property type="entry name" value="PRK00009.1"/>
    <property type="match status" value="1"/>
</dbReference>
<sequence length="879" mass="99789">MIQQYAQMRQNISMLGHFLGETICDAQGDAILQLIENIRVLSKNSRNGDDQARQQLLHTLSTISDDNIIPVARAFSQFLNLTNIAEQYQTISRHHHDEVSSNRSIEALFKRLQGQNLASEDIIKTVEKLLIELVLTAHPTEVTRRSLVHKNVEINKCLSQLEHSDLTEKERKAIERRLLQLIAEAWHTNEIRTQRPTPFEEAKWGFAVIENSLWQAVPEFLRQFNESAVKYLGISLPVELAPVQFSSWMGGDRDGNPFVTANVTRQVLQLARWKAADLFLKDIQLLVDELSMQQCTEAFLAKYGDHPEPYRMVAKTLRTKLSATLTYYDDLLANRPPRATKEDIITTNEQLWEPLYDCYQSLMACGMRIIANGLLLDYLRRIRCFGVTLSRLDIRQESTRHTEALAEITRYIGLGDYAQWSEGDKQAFLIRELSSRRPLIPLDWTPSAETQEILDTCKVIAEQPQGLISCYIISMARTTSDVLAVHLLLKECGVPYHLPVVPLFETLDDLDASEQVMTELFNIGWYRGVINNKQMVMIGYSDSAKDAGMMAASWAQYRAQEALVKLCEQQHIELTLFHGRGGTTGRGGAPAHAALLSQPPRSLKNGLRVTEQGEMIRFKLGLPAVAVESLDLYASAVLEANLLPPPEPKTEWREIMDELSDSSCAIYRNIVRGDKDFVPYFRSATPEQELAKLPLGSRPAKRNPHGGVESLRAIPWIFAWMQNRLMLPSWLGAGASVQEAIKQGKLALIEEMCQHWPFFSTRIGMLEMVFSKTDMWLSEHYDQHLVKPELWYLGESLRKQLQDDIKTILSLSHKDQLMSNLPWIAESIALRNVYTDPLNLLQVELLRRLRAQPNNPNPDVEQALMITITGIAAGMRNTG</sequence>
<comment type="catalytic activity">
    <reaction evidence="9 10">
        <text>oxaloacetate + phosphate = phosphoenolpyruvate + hydrogencarbonate</text>
        <dbReference type="Rhea" id="RHEA:28370"/>
        <dbReference type="ChEBI" id="CHEBI:16452"/>
        <dbReference type="ChEBI" id="CHEBI:17544"/>
        <dbReference type="ChEBI" id="CHEBI:43474"/>
        <dbReference type="ChEBI" id="CHEBI:58702"/>
        <dbReference type="EC" id="4.1.1.31"/>
    </reaction>
</comment>
<dbReference type="Pfam" id="PF00311">
    <property type="entry name" value="PEPcase"/>
    <property type="match status" value="1"/>
</dbReference>
<dbReference type="GO" id="GO:0005829">
    <property type="term" value="C:cytosol"/>
    <property type="evidence" value="ECO:0007669"/>
    <property type="project" value="TreeGrafter"/>
</dbReference>
<comment type="subunit">
    <text evidence="10">Homotetramer.</text>
</comment>
<feature type="active site" evidence="10 12">
    <location>
        <position position="545"/>
    </location>
</feature>
<comment type="similarity">
    <text evidence="3 10">Belongs to the PEPCase type 1 family.</text>
</comment>
<reference evidence="13 14" key="1">
    <citation type="submission" date="2018-06" db="EMBL/GenBank/DDBJ databases">
        <authorList>
            <consortium name="Pathogen Informatics"/>
            <person name="Doyle S."/>
        </authorList>
    </citation>
    <scope>NUCLEOTIDE SEQUENCE [LARGE SCALE GENOMIC DNA]</scope>
    <source>
        <strain evidence="13 14">NCTC5908</strain>
    </source>
</reference>
<comment type="function">
    <text evidence="2 10">Forms oxaloacetate, a four-carbon dicarboxylic acid source for the tricarboxylic acid cycle.</text>
</comment>
<evidence type="ECO:0000256" key="1">
    <source>
        <dbReference type="ARBA" id="ARBA00001946"/>
    </source>
</evidence>
<evidence type="ECO:0000256" key="10">
    <source>
        <dbReference type="HAMAP-Rule" id="MF_00595"/>
    </source>
</evidence>
<dbReference type="AlphaFoldDB" id="A0A336N8U0"/>
<comment type="cofactor">
    <cofactor evidence="1 10">
        <name>Mg(2+)</name>
        <dbReference type="ChEBI" id="CHEBI:18420"/>
    </cofactor>
</comment>
<dbReference type="GO" id="GO:0006099">
    <property type="term" value="P:tricarboxylic acid cycle"/>
    <property type="evidence" value="ECO:0007669"/>
    <property type="project" value="InterPro"/>
</dbReference>
<dbReference type="RefSeq" id="WP_005703286.1">
    <property type="nucleotide sequence ID" value="NZ_MAQF01000001.1"/>
</dbReference>
<evidence type="ECO:0000256" key="8">
    <source>
        <dbReference type="ARBA" id="ARBA00023300"/>
    </source>
</evidence>
<evidence type="ECO:0000256" key="11">
    <source>
        <dbReference type="PROSITE-ProRule" id="PRU10111"/>
    </source>
</evidence>
<dbReference type="Gene3D" id="1.20.1440.90">
    <property type="entry name" value="Phosphoenolpyruvate/pyruvate domain"/>
    <property type="match status" value="1"/>
</dbReference>
<dbReference type="GO" id="GO:0015977">
    <property type="term" value="P:carbon fixation"/>
    <property type="evidence" value="ECO:0007669"/>
    <property type="project" value="UniProtKB-UniRule"/>
</dbReference>
<evidence type="ECO:0000256" key="2">
    <source>
        <dbReference type="ARBA" id="ARBA00003670"/>
    </source>
</evidence>
<evidence type="ECO:0000256" key="5">
    <source>
        <dbReference type="ARBA" id="ARBA00022419"/>
    </source>
</evidence>
<dbReference type="Proteomes" id="UP000253728">
    <property type="component" value="Unassembled WGS sequence"/>
</dbReference>
<dbReference type="InterPro" id="IPR018129">
    <property type="entry name" value="PEP_COase_Lys_AS"/>
</dbReference>
<dbReference type="InterPro" id="IPR021135">
    <property type="entry name" value="PEP_COase"/>
</dbReference>
<evidence type="ECO:0000256" key="7">
    <source>
        <dbReference type="ARBA" id="ARBA00023239"/>
    </source>
</evidence>
<keyword evidence="6 10" id="KW-0460">Magnesium</keyword>
<dbReference type="GO" id="GO:0008964">
    <property type="term" value="F:phosphoenolpyruvate carboxylase activity"/>
    <property type="evidence" value="ECO:0007669"/>
    <property type="project" value="UniProtKB-UniRule"/>
</dbReference>
<feature type="active site" evidence="10 11">
    <location>
        <position position="138"/>
    </location>
</feature>
<evidence type="ECO:0000256" key="4">
    <source>
        <dbReference type="ARBA" id="ARBA00012305"/>
    </source>
</evidence>
<dbReference type="InterPro" id="IPR033129">
    <property type="entry name" value="PEPCASE_His_AS"/>
</dbReference>
<dbReference type="InterPro" id="IPR022805">
    <property type="entry name" value="PEP_COase_bac/pln-type"/>
</dbReference>
<evidence type="ECO:0000313" key="13">
    <source>
        <dbReference type="EMBL" id="SSZ29518.1"/>
    </source>
</evidence>
<dbReference type="PROSITE" id="PS00781">
    <property type="entry name" value="PEPCASE_1"/>
    <property type="match status" value="1"/>
</dbReference>
<dbReference type="HAMAP" id="MF_00595">
    <property type="entry name" value="PEPcase_type1"/>
    <property type="match status" value="1"/>
</dbReference>
<proteinExistence type="inferred from homology"/>
<dbReference type="GO" id="GO:0006107">
    <property type="term" value="P:oxaloacetate metabolic process"/>
    <property type="evidence" value="ECO:0007669"/>
    <property type="project" value="UniProtKB-UniRule"/>
</dbReference>
<dbReference type="EC" id="4.1.1.31" evidence="4 10"/>
<evidence type="ECO:0000256" key="6">
    <source>
        <dbReference type="ARBA" id="ARBA00022842"/>
    </source>
</evidence>
<organism evidence="13 14">
    <name type="scientific">Aggregatibacter aphrophilus</name>
    <name type="common">Haemophilus aphrophilus</name>
    <dbReference type="NCBI Taxonomy" id="732"/>
    <lineage>
        <taxon>Bacteria</taxon>
        <taxon>Pseudomonadati</taxon>
        <taxon>Pseudomonadota</taxon>
        <taxon>Gammaproteobacteria</taxon>
        <taxon>Pasteurellales</taxon>
        <taxon>Pasteurellaceae</taxon>
        <taxon>Aggregatibacter</taxon>
    </lineage>
</organism>
<keyword evidence="13" id="KW-0670">Pyruvate</keyword>
<dbReference type="GO" id="GO:0000287">
    <property type="term" value="F:magnesium ion binding"/>
    <property type="evidence" value="ECO:0007669"/>
    <property type="project" value="UniProtKB-UniRule"/>
</dbReference>
<dbReference type="PROSITE" id="PS00393">
    <property type="entry name" value="PEPCASE_2"/>
    <property type="match status" value="1"/>
</dbReference>
<evidence type="ECO:0000313" key="14">
    <source>
        <dbReference type="Proteomes" id="UP000253728"/>
    </source>
</evidence>
<evidence type="ECO:0000256" key="3">
    <source>
        <dbReference type="ARBA" id="ARBA00008346"/>
    </source>
</evidence>
<evidence type="ECO:0000256" key="12">
    <source>
        <dbReference type="PROSITE-ProRule" id="PRU10112"/>
    </source>
</evidence>
<keyword evidence="7 10" id="KW-0456">Lyase</keyword>
<dbReference type="InterPro" id="IPR015813">
    <property type="entry name" value="Pyrv/PenolPyrv_kinase-like_dom"/>
</dbReference>
<gene>
    <name evidence="10 13" type="primary">ppc</name>
    <name evidence="13" type="ORF">NCTC5908_01319</name>
</gene>
<accession>A0A336N8U0</accession>
<protein>
    <recommendedName>
        <fullName evidence="5 10">Phosphoenolpyruvate carboxylase</fullName>
        <shortName evidence="10">PEPC</shortName>
        <shortName evidence="10">PEPCase</shortName>
        <ecNumber evidence="4 10">4.1.1.31</ecNumber>
    </recommendedName>
</protein>
<dbReference type="SUPFAM" id="SSF51621">
    <property type="entry name" value="Phosphoenolpyruvate/pyruvate domain"/>
    <property type="match status" value="1"/>
</dbReference>
<evidence type="ECO:0000256" key="9">
    <source>
        <dbReference type="ARBA" id="ARBA00048995"/>
    </source>
</evidence>
<dbReference type="EMBL" id="UFSP01000002">
    <property type="protein sequence ID" value="SSZ29518.1"/>
    <property type="molecule type" value="Genomic_DNA"/>
</dbReference>
<name>A0A336N8U0_AGGAP</name>
<dbReference type="PANTHER" id="PTHR30523">
    <property type="entry name" value="PHOSPHOENOLPYRUVATE CARBOXYLASE"/>
    <property type="match status" value="1"/>
</dbReference>